<gene>
    <name evidence="4" type="ORF">C7402_115102</name>
</gene>
<protein>
    <submittedName>
        <fullName evidence="4">ATP-grasp superfamily ATP-dependent carboligase</fullName>
    </submittedName>
</protein>
<feature type="compositionally biased region" description="Basic and acidic residues" evidence="2">
    <location>
        <begin position="419"/>
        <end position="430"/>
    </location>
</feature>
<sequence length="430" mass="45292">MRPTTPAPCIAVAGLSARMLAQSAARSGLRVFALDAFGDRDTRAAAAQWTDIGGGAPLSIDGERLAEALARAAQAPGLIGWIAGSGLEPFVARLCGAPGLPRFIGNPVAASAAVREPRRFFPLLDALAIPHPPVRFAPPAAPQGWLIKRAEGCGGTHIERAESVGDLHALAGFGEHDPSPAYFQRHMRGRPLSALIIAAHGTARVIGFAEQLVCAMGRLPFVHAGSIGPIDLAPAIAARVCAAIAALCAQTGLTGMHSCDFLLDGDTFALLEINTRPSATMALYETAAPRTWPRGLLAWHIEACLHDRLPPATATYAACAAPHARGRAGQRARGRAGQRVLFASHAFDVSPAFSDACLRDPRCRDVPMPGTRIEAGQPVCTLLVRAPSVKAVLRLLDAQQTRVLQRIEPSPAYPTGQKTEPDHDRLSCNA</sequence>
<feature type="domain" description="ATP-grasp" evidence="3">
    <location>
        <begin position="98"/>
        <end position="302"/>
    </location>
</feature>
<dbReference type="InterPro" id="IPR016677">
    <property type="entry name" value="UCP016817_carboligase"/>
</dbReference>
<evidence type="ECO:0000256" key="1">
    <source>
        <dbReference type="PROSITE-ProRule" id="PRU00409"/>
    </source>
</evidence>
<accession>A0ABX5KKT8</accession>
<feature type="region of interest" description="Disordered" evidence="2">
    <location>
        <begin position="407"/>
        <end position="430"/>
    </location>
</feature>
<dbReference type="InterPro" id="IPR003806">
    <property type="entry name" value="ATP-grasp_PylC-type"/>
</dbReference>
<reference evidence="4 5" key="1">
    <citation type="submission" date="2018-05" db="EMBL/GenBank/DDBJ databases">
        <title>Genomic Encyclopedia of Type Strains, Phase IV (KMG-V): Genome sequencing to study the core and pangenomes of soil and plant-associated prokaryotes.</title>
        <authorList>
            <person name="Whitman W."/>
        </authorList>
    </citation>
    <scope>NUCLEOTIDE SEQUENCE [LARGE SCALE GENOMIC DNA]</scope>
    <source>
        <strain evidence="4 5">SCZa-39</strain>
    </source>
</reference>
<dbReference type="Proteomes" id="UP000245712">
    <property type="component" value="Unassembled WGS sequence"/>
</dbReference>
<dbReference type="PROSITE" id="PS50975">
    <property type="entry name" value="ATP_GRASP"/>
    <property type="match status" value="1"/>
</dbReference>
<dbReference type="RefSeq" id="WP_116613141.1">
    <property type="nucleotide sequence ID" value="NZ_QEOB01000015.1"/>
</dbReference>
<dbReference type="Gene3D" id="3.30.470.20">
    <property type="entry name" value="ATP-grasp fold, B domain"/>
    <property type="match status" value="1"/>
</dbReference>
<dbReference type="PIRSF" id="PIRSF016817">
    <property type="entry name" value="UCP016817_carboligase"/>
    <property type="match status" value="1"/>
</dbReference>
<dbReference type="Pfam" id="PF02655">
    <property type="entry name" value="ATP-grasp_3"/>
    <property type="match status" value="1"/>
</dbReference>
<evidence type="ECO:0000313" key="4">
    <source>
        <dbReference type="EMBL" id="PVX77043.1"/>
    </source>
</evidence>
<organism evidence="4 5">
    <name type="scientific">Paraburkholderia unamae</name>
    <dbReference type="NCBI Taxonomy" id="219649"/>
    <lineage>
        <taxon>Bacteria</taxon>
        <taxon>Pseudomonadati</taxon>
        <taxon>Pseudomonadota</taxon>
        <taxon>Betaproteobacteria</taxon>
        <taxon>Burkholderiales</taxon>
        <taxon>Burkholderiaceae</taxon>
        <taxon>Paraburkholderia</taxon>
    </lineage>
</organism>
<evidence type="ECO:0000259" key="3">
    <source>
        <dbReference type="PROSITE" id="PS50975"/>
    </source>
</evidence>
<dbReference type="SUPFAM" id="SSF56059">
    <property type="entry name" value="Glutathione synthetase ATP-binding domain-like"/>
    <property type="match status" value="1"/>
</dbReference>
<proteinExistence type="predicted"/>
<dbReference type="InterPro" id="IPR011761">
    <property type="entry name" value="ATP-grasp"/>
</dbReference>
<keyword evidence="1" id="KW-0067">ATP-binding</keyword>
<dbReference type="EMBL" id="QEOB01000015">
    <property type="protein sequence ID" value="PVX77043.1"/>
    <property type="molecule type" value="Genomic_DNA"/>
</dbReference>
<keyword evidence="1" id="KW-0547">Nucleotide-binding</keyword>
<comment type="caution">
    <text evidence="4">The sequence shown here is derived from an EMBL/GenBank/DDBJ whole genome shotgun (WGS) entry which is preliminary data.</text>
</comment>
<evidence type="ECO:0000313" key="5">
    <source>
        <dbReference type="Proteomes" id="UP000245712"/>
    </source>
</evidence>
<evidence type="ECO:0000256" key="2">
    <source>
        <dbReference type="SAM" id="MobiDB-lite"/>
    </source>
</evidence>
<keyword evidence="5" id="KW-1185">Reference proteome</keyword>
<name>A0ABX5KKT8_9BURK</name>